<evidence type="ECO:0000313" key="1">
    <source>
        <dbReference type="EMBL" id="MBX43686.1"/>
    </source>
</evidence>
<dbReference type="EMBL" id="GGEC01063202">
    <property type="protein sequence ID" value="MBX43686.1"/>
    <property type="molecule type" value="Transcribed_RNA"/>
</dbReference>
<dbReference type="AlphaFoldDB" id="A0A2P2NMJ9"/>
<accession>A0A2P2NMJ9</accession>
<name>A0A2P2NMJ9_RHIMU</name>
<proteinExistence type="predicted"/>
<reference evidence="1" key="1">
    <citation type="submission" date="2018-02" db="EMBL/GenBank/DDBJ databases">
        <title>Rhizophora mucronata_Transcriptome.</title>
        <authorList>
            <person name="Meera S.P."/>
            <person name="Sreeshan A."/>
            <person name="Augustine A."/>
        </authorList>
    </citation>
    <scope>NUCLEOTIDE SEQUENCE</scope>
    <source>
        <tissue evidence="1">Leaf</tissue>
    </source>
</reference>
<protein>
    <submittedName>
        <fullName evidence="1">Uncharacterized protein</fullName>
    </submittedName>
</protein>
<organism evidence="1">
    <name type="scientific">Rhizophora mucronata</name>
    <name type="common">Asiatic mangrove</name>
    <dbReference type="NCBI Taxonomy" id="61149"/>
    <lineage>
        <taxon>Eukaryota</taxon>
        <taxon>Viridiplantae</taxon>
        <taxon>Streptophyta</taxon>
        <taxon>Embryophyta</taxon>
        <taxon>Tracheophyta</taxon>
        <taxon>Spermatophyta</taxon>
        <taxon>Magnoliopsida</taxon>
        <taxon>eudicotyledons</taxon>
        <taxon>Gunneridae</taxon>
        <taxon>Pentapetalae</taxon>
        <taxon>rosids</taxon>
        <taxon>fabids</taxon>
        <taxon>Malpighiales</taxon>
        <taxon>Rhizophoraceae</taxon>
        <taxon>Rhizophora</taxon>
    </lineage>
</organism>
<sequence length="18" mass="2253">MPWWWENKLGEFTVRESG</sequence>